<comment type="caution">
    <text evidence="12">The sequence shown here is derived from an EMBL/GenBank/DDBJ whole genome shotgun (WGS) entry which is preliminary data.</text>
</comment>
<comment type="similarity">
    <text evidence="2 9">Belongs to the class-I pyridine nucleotide-disulfide oxidoreductase family.</text>
</comment>
<keyword evidence="6 9" id="KW-0560">Oxidoreductase</keyword>
<dbReference type="Gene3D" id="3.30.390.30">
    <property type="match status" value="1"/>
</dbReference>
<protein>
    <submittedName>
        <fullName evidence="12">NAD(P)/FAD-dependent oxidoreductase</fullName>
    </submittedName>
</protein>
<dbReference type="Proteomes" id="UP001259659">
    <property type="component" value="Unassembled WGS sequence"/>
</dbReference>
<sequence>MTHVVIIGAYGSAGAAVAGELADADGIDLTLIDDGDPGGGLCILKGCMPSKEVLSAGAHRFQARHDERLTGDPPDVDLETVVSRKDDHVLNWAAHRRESVHELAERDGVEFVHATAEFVDDRTVRAGGATYDADYVVVATGSTVYVPEIPGIEDVDYMTSADVLDATELPDSGIVMGFGYIGMELVPYLAEAGGMELTVVEHDDRPIDEADPAFGDAARELYEDNWDVEIPTNCYERALEPTDDGGVRLYVEFDDGSEERYEADQLFCFTGRRPTLDGLGLDRTAISTEGKWVRDTMQTVDAPHVYAVGDVNGHEPILHVAKEQGFTAAENIRRQESGAPPQPYENVHHHVIFSGLGVYPFARVGHSEHSAREAGYNVVTATRQASDDGVFKSKDVPEGLAKLVVDADDGTVLGWQGLHYHADSFAKTLQIIVELGLDVREIPDRAYHPTLPENLDGLVRDCVAQLDA</sequence>
<evidence type="ECO:0000256" key="6">
    <source>
        <dbReference type="ARBA" id="ARBA00023002"/>
    </source>
</evidence>
<dbReference type="InterPro" id="IPR012999">
    <property type="entry name" value="Pyr_OxRdtase_I_AS"/>
</dbReference>
<organism evidence="12 13">
    <name type="scientific">Haloarcula saliterrae</name>
    <dbReference type="NCBI Taxonomy" id="2950534"/>
    <lineage>
        <taxon>Archaea</taxon>
        <taxon>Methanobacteriati</taxon>
        <taxon>Methanobacteriota</taxon>
        <taxon>Stenosarchaea group</taxon>
        <taxon>Halobacteria</taxon>
        <taxon>Halobacteriales</taxon>
        <taxon>Haloarculaceae</taxon>
        <taxon>Haloarcula</taxon>
    </lineage>
</organism>
<evidence type="ECO:0000256" key="2">
    <source>
        <dbReference type="ARBA" id="ARBA00007532"/>
    </source>
</evidence>
<dbReference type="InterPro" id="IPR016156">
    <property type="entry name" value="FAD/NAD-linked_Rdtase_dimer_sf"/>
</dbReference>
<evidence type="ECO:0000256" key="7">
    <source>
        <dbReference type="ARBA" id="ARBA00023157"/>
    </source>
</evidence>
<keyword evidence="3 9" id="KW-0285">Flavoprotein</keyword>
<comment type="cofactor">
    <cofactor evidence="1">
        <name>FAD</name>
        <dbReference type="ChEBI" id="CHEBI:57692"/>
    </cofactor>
</comment>
<dbReference type="EMBL" id="JAMQON010000002">
    <property type="protein sequence ID" value="MDS0259719.1"/>
    <property type="molecule type" value="Genomic_DNA"/>
</dbReference>
<evidence type="ECO:0000256" key="5">
    <source>
        <dbReference type="ARBA" id="ARBA00022857"/>
    </source>
</evidence>
<dbReference type="PANTHER" id="PTHR43014:SF5">
    <property type="entry name" value="GLUTATHIONE REDUCTASE (NADPH)"/>
    <property type="match status" value="1"/>
</dbReference>
<dbReference type="InterPro" id="IPR004099">
    <property type="entry name" value="Pyr_nucl-diS_OxRdtase_dimer"/>
</dbReference>
<dbReference type="Pfam" id="PF07992">
    <property type="entry name" value="Pyr_redox_2"/>
    <property type="match status" value="1"/>
</dbReference>
<evidence type="ECO:0000256" key="4">
    <source>
        <dbReference type="ARBA" id="ARBA00022827"/>
    </source>
</evidence>
<evidence type="ECO:0000256" key="8">
    <source>
        <dbReference type="ARBA" id="ARBA00023284"/>
    </source>
</evidence>
<keyword evidence="13" id="KW-1185">Reference proteome</keyword>
<keyword evidence="7" id="KW-1015">Disulfide bond</keyword>
<feature type="domain" description="Pyridine nucleotide-disulphide oxidoreductase dimerisation" evidence="10">
    <location>
        <begin position="359"/>
        <end position="455"/>
    </location>
</feature>
<keyword evidence="5" id="KW-0521">NADP</keyword>
<dbReference type="PRINTS" id="PR00411">
    <property type="entry name" value="PNDRDTASEI"/>
</dbReference>
<dbReference type="PROSITE" id="PS00076">
    <property type="entry name" value="PYRIDINE_REDOX_1"/>
    <property type="match status" value="1"/>
</dbReference>
<dbReference type="InterPro" id="IPR023753">
    <property type="entry name" value="FAD/NAD-binding_dom"/>
</dbReference>
<reference evidence="12 13" key="1">
    <citation type="submission" date="2022-06" db="EMBL/GenBank/DDBJ databases">
        <title>Haloarcula sp. a new haloarchaeum isolate from saline soil.</title>
        <authorList>
            <person name="Strakova D."/>
            <person name="Galisteo C."/>
            <person name="Sanchez-Porro C."/>
            <person name="Ventosa A."/>
        </authorList>
    </citation>
    <scope>NUCLEOTIDE SEQUENCE [LARGE SCALE GENOMIC DNA]</scope>
    <source>
        <strain evidence="12 13">S1CR25-12</strain>
    </source>
</reference>
<evidence type="ECO:0000313" key="13">
    <source>
        <dbReference type="Proteomes" id="UP001259659"/>
    </source>
</evidence>
<evidence type="ECO:0000259" key="11">
    <source>
        <dbReference type="Pfam" id="PF07992"/>
    </source>
</evidence>
<accession>A0ABU2FBV4</accession>
<dbReference type="Pfam" id="PF02852">
    <property type="entry name" value="Pyr_redox_dim"/>
    <property type="match status" value="1"/>
</dbReference>
<evidence type="ECO:0000256" key="1">
    <source>
        <dbReference type="ARBA" id="ARBA00001974"/>
    </source>
</evidence>
<dbReference type="PRINTS" id="PR00368">
    <property type="entry name" value="FADPNR"/>
</dbReference>
<dbReference type="PANTHER" id="PTHR43014">
    <property type="entry name" value="MERCURIC REDUCTASE"/>
    <property type="match status" value="1"/>
</dbReference>
<gene>
    <name evidence="12" type="ORF">NDI56_09975</name>
</gene>
<keyword evidence="8 9" id="KW-0676">Redox-active center</keyword>
<proteinExistence type="inferred from homology"/>
<evidence type="ECO:0000313" key="12">
    <source>
        <dbReference type="EMBL" id="MDS0259719.1"/>
    </source>
</evidence>
<name>A0ABU2FBV4_9EURY</name>
<evidence type="ECO:0000259" key="10">
    <source>
        <dbReference type="Pfam" id="PF02852"/>
    </source>
</evidence>
<dbReference type="SUPFAM" id="SSF51905">
    <property type="entry name" value="FAD/NAD(P)-binding domain"/>
    <property type="match status" value="1"/>
</dbReference>
<dbReference type="RefSeq" id="WP_310919354.1">
    <property type="nucleotide sequence ID" value="NZ_JAMQON010000002.1"/>
</dbReference>
<keyword evidence="4 9" id="KW-0274">FAD</keyword>
<evidence type="ECO:0000256" key="3">
    <source>
        <dbReference type="ARBA" id="ARBA00022630"/>
    </source>
</evidence>
<dbReference type="Gene3D" id="3.50.50.60">
    <property type="entry name" value="FAD/NAD(P)-binding domain"/>
    <property type="match status" value="2"/>
</dbReference>
<dbReference type="SUPFAM" id="SSF55424">
    <property type="entry name" value="FAD/NAD-linked reductases, dimerisation (C-terminal) domain"/>
    <property type="match status" value="1"/>
</dbReference>
<evidence type="ECO:0000256" key="9">
    <source>
        <dbReference type="RuleBase" id="RU003691"/>
    </source>
</evidence>
<feature type="domain" description="FAD/NAD(P)-binding" evidence="11">
    <location>
        <begin position="3"/>
        <end position="325"/>
    </location>
</feature>
<dbReference type="InterPro" id="IPR036188">
    <property type="entry name" value="FAD/NAD-bd_sf"/>
</dbReference>